<protein>
    <submittedName>
        <fullName evidence="1">Uncharacterized protein</fullName>
    </submittedName>
</protein>
<sequence length="832" mass="91758">MARLSMSGGWFPWNIAEENHTDQSQLTEMHTEAPCTKHEQNEDLEPSTEKESQNQSLRTRASMISLPSLNTGAWLNWSSKAETSSLAADKNGNDSNGVEGDNGVGSGNGSGNASGNGNSGENGNRNGNGNGGNGKRSGKDGKRSKSNRDNEDEDADDYLPDDNGDEVEENASQGSRKKSWSFWSSSEEAPKESNHPFPVANTIFKSTPTFPAQEDTQQGGKKDDVVSNNEAGDDAVLYKPHNSAKQFDKINTHKNENLKENIIVPQWESCLPASANSINASTSQQASIVNPRNVPFDLKNWRGYLSYISSRFGFGSTSSSSAQSSQSPLEKEFKSLNDHSYPLYGRSLNRLPPLNRACLPNYNFYHRPESDASSSEGKHVLVSEEEQNPVSVTSDMSGNLSINPPATVPPSPNVTVVKRSVGSLKKIKKILIIGVHGFFPTRMIRPIIGAPKGTSLKFANEAEKAIIRYCLENKLLNDKEESSISIQKIALEKEGKIFDRVTFFVDILTKWEQELNEADFIFVAAHSQGCVVSIILLAQLIKSGILKNAIHKRIGILGMAGVNNGPFYGVDKSLFMKAYSAIEHESLLELFELNKFESPQSVAYKESMQILVSSNVKLCLIGSINDSLVPLYSALASHIFHPNIYRACYIDHSTNTPEFITRLVSICCQLQNLGFFDNNVIRELSASLPGPVTGGGHSRIYNDGKVYNLGVKFALDTDDLVIPSIAPGYLSNGKETENDAMGPINNRVYIKEYNVSKIGTNPFILPWCVRGLIFNIQKNWPIHGERLDDIDSESTAEEEIQALYESFDKWKPVSKTLKHLRFRLNGIRTSKL</sequence>
<keyword evidence="2" id="KW-1185">Reference proteome</keyword>
<dbReference type="EMBL" id="CP038485">
    <property type="protein sequence ID" value="QFZ26141.1"/>
    <property type="molecule type" value="Genomic_DNA"/>
</dbReference>
<reference evidence="2" key="1">
    <citation type="journal article" date="2019" name="MBio">
        <title>Comparative genomics for the elucidation of multidrug resistance (MDR) in Candida lusitaniae.</title>
        <authorList>
            <person name="Kannan A."/>
            <person name="Asner S.A."/>
            <person name="Trachsel E."/>
            <person name="Kelly S."/>
            <person name="Parker J."/>
            <person name="Sanglard D."/>
        </authorList>
    </citation>
    <scope>NUCLEOTIDE SEQUENCE [LARGE SCALE GENOMIC DNA]</scope>
    <source>
        <strain evidence="2">P1</strain>
    </source>
</reference>
<gene>
    <name evidence="1" type="ORF">EJF14_20036</name>
</gene>
<evidence type="ECO:0000313" key="1">
    <source>
        <dbReference type="EMBL" id="QFZ26141.1"/>
    </source>
</evidence>
<organism evidence="1 2">
    <name type="scientific">Clavispora lusitaniae</name>
    <name type="common">Candida lusitaniae</name>
    <dbReference type="NCBI Taxonomy" id="36911"/>
    <lineage>
        <taxon>Eukaryota</taxon>
        <taxon>Fungi</taxon>
        <taxon>Dikarya</taxon>
        <taxon>Ascomycota</taxon>
        <taxon>Saccharomycotina</taxon>
        <taxon>Pichiomycetes</taxon>
        <taxon>Metschnikowiaceae</taxon>
        <taxon>Clavispora</taxon>
    </lineage>
</organism>
<dbReference type="Proteomes" id="UP000326582">
    <property type="component" value="Chromosome 2"/>
</dbReference>
<accession>A0ACD0WFJ3</accession>
<evidence type="ECO:0000313" key="2">
    <source>
        <dbReference type="Proteomes" id="UP000326582"/>
    </source>
</evidence>
<name>A0ACD0WFJ3_CLALS</name>
<proteinExistence type="predicted"/>